<feature type="region of interest" description="Disordered" evidence="1">
    <location>
        <begin position="1"/>
        <end position="20"/>
    </location>
</feature>
<name>A0A2T2NYH7_CORCC</name>
<protein>
    <submittedName>
        <fullName evidence="2">Uncharacterized protein</fullName>
    </submittedName>
</protein>
<accession>A0A2T2NYH7</accession>
<dbReference type="OrthoDB" id="2910287at2759"/>
<dbReference type="AlphaFoldDB" id="A0A2T2NYH7"/>
<keyword evidence="3" id="KW-1185">Reference proteome</keyword>
<evidence type="ECO:0000313" key="3">
    <source>
        <dbReference type="Proteomes" id="UP000240883"/>
    </source>
</evidence>
<reference evidence="2 3" key="1">
    <citation type="journal article" date="2018" name="Front. Microbiol.">
        <title>Genome-Wide Analysis of Corynespora cassiicola Leaf Fall Disease Putative Effectors.</title>
        <authorList>
            <person name="Lopez D."/>
            <person name="Ribeiro S."/>
            <person name="Label P."/>
            <person name="Fumanal B."/>
            <person name="Venisse J.S."/>
            <person name="Kohler A."/>
            <person name="de Oliveira R.R."/>
            <person name="Labutti K."/>
            <person name="Lipzen A."/>
            <person name="Lail K."/>
            <person name="Bauer D."/>
            <person name="Ohm R.A."/>
            <person name="Barry K.W."/>
            <person name="Spatafora J."/>
            <person name="Grigoriev I.V."/>
            <person name="Martin F.M."/>
            <person name="Pujade-Renaud V."/>
        </authorList>
    </citation>
    <scope>NUCLEOTIDE SEQUENCE [LARGE SCALE GENOMIC DNA]</scope>
    <source>
        <strain evidence="2 3">Philippines</strain>
    </source>
</reference>
<sequence length="81" mass="9305">MSRRLAPSVASSVPSGSAHPLATHCTQENQELTKHPSDYQCQGRNEPIWYPGYADMGWNWWDNRVSSYKCWYCDVGWLGCH</sequence>
<organism evidence="2 3">
    <name type="scientific">Corynespora cassiicola Philippines</name>
    <dbReference type="NCBI Taxonomy" id="1448308"/>
    <lineage>
        <taxon>Eukaryota</taxon>
        <taxon>Fungi</taxon>
        <taxon>Dikarya</taxon>
        <taxon>Ascomycota</taxon>
        <taxon>Pezizomycotina</taxon>
        <taxon>Dothideomycetes</taxon>
        <taxon>Pleosporomycetidae</taxon>
        <taxon>Pleosporales</taxon>
        <taxon>Corynesporascaceae</taxon>
        <taxon>Corynespora</taxon>
    </lineage>
</organism>
<evidence type="ECO:0000313" key="2">
    <source>
        <dbReference type="EMBL" id="PSN70474.1"/>
    </source>
</evidence>
<proteinExistence type="predicted"/>
<evidence type="ECO:0000256" key="1">
    <source>
        <dbReference type="SAM" id="MobiDB-lite"/>
    </source>
</evidence>
<dbReference type="Proteomes" id="UP000240883">
    <property type="component" value="Unassembled WGS sequence"/>
</dbReference>
<gene>
    <name evidence="2" type="ORF">BS50DRAFT_571700</name>
</gene>
<dbReference type="EMBL" id="KZ678132">
    <property type="protein sequence ID" value="PSN70474.1"/>
    <property type="molecule type" value="Genomic_DNA"/>
</dbReference>
<feature type="compositionally biased region" description="Low complexity" evidence="1">
    <location>
        <begin position="1"/>
        <end position="18"/>
    </location>
</feature>